<accession>A0A845DBR2</accession>
<comment type="caution">
    <text evidence="7">The sequence shown here is derived from an EMBL/GenBank/DDBJ whole genome shotgun (WGS) entry which is preliminary data.</text>
</comment>
<dbReference type="Proteomes" id="UP000449092">
    <property type="component" value="Unassembled WGS sequence"/>
</dbReference>
<dbReference type="GO" id="GO:0006412">
    <property type="term" value="P:translation"/>
    <property type="evidence" value="ECO:0007669"/>
    <property type="project" value="UniProtKB-UniRule"/>
</dbReference>
<dbReference type="EMBL" id="VXOY01000027">
    <property type="protein sequence ID" value="MYE38488.1"/>
    <property type="molecule type" value="Genomic_DNA"/>
</dbReference>
<dbReference type="SUPFAM" id="SSF56047">
    <property type="entry name" value="Ribosomal protein S8"/>
    <property type="match status" value="1"/>
</dbReference>
<sequence length="130" mass="14254">MDPIANMLVSIRNAQAVQKESVVVPYSQLKHTIADLLMKEGFVETVKKQQHKNNHPTLLIGLKYREDGTGVIMSARRVSTPGRRMYIKSAQITPVKGGNGVHIISTSKGIMTGKGARREGLGGEVLCEVW</sequence>
<evidence type="ECO:0000256" key="3">
    <source>
        <dbReference type="ARBA" id="ARBA00023274"/>
    </source>
</evidence>
<organism evidence="7 8">
    <name type="scientific">Candidatus Spechtbacteria bacterium SB0662_bin_43</name>
    <dbReference type="NCBI Taxonomy" id="2604897"/>
    <lineage>
        <taxon>Bacteria</taxon>
        <taxon>Candidatus Spechtiibacteriota</taxon>
    </lineage>
</organism>
<evidence type="ECO:0000256" key="1">
    <source>
        <dbReference type="ARBA" id="ARBA00006471"/>
    </source>
</evidence>
<comment type="function">
    <text evidence="5">One of the primary rRNA binding proteins, it binds directly to 16S rRNA central domain where it helps coordinate assembly of the platform of the 30S subunit.</text>
</comment>
<dbReference type="InterPro" id="IPR047863">
    <property type="entry name" value="Ribosomal_uS8_CS"/>
</dbReference>
<dbReference type="Gene3D" id="3.30.1370.30">
    <property type="match status" value="1"/>
</dbReference>
<dbReference type="GO" id="GO:0005840">
    <property type="term" value="C:ribosome"/>
    <property type="evidence" value="ECO:0007669"/>
    <property type="project" value="UniProtKB-KW"/>
</dbReference>
<keyword evidence="5" id="KW-0694">RNA-binding</keyword>
<dbReference type="GO" id="GO:0019843">
    <property type="term" value="F:rRNA binding"/>
    <property type="evidence" value="ECO:0007669"/>
    <property type="project" value="UniProtKB-UniRule"/>
</dbReference>
<dbReference type="GO" id="GO:1990904">
    <property type="term" value="C:ribonucleoprotein complex"/>
    <property type="evidence" value="ECO:0007669"/>
    <property type="project" value="UniProtKB-KW"/>
</dbReference>
<evidence type="ECO:0000256" key="2">
    <source>
        <dbReference type="ARBA" id="ARBA00022980"/>
    </source>
</evidence>
<dbReference type="AlphaFoldDB" id="A0A845DBR2"/>
<evidence type="ECO:0000256" key="5">
    <source>
        <dbReference type="HAMAP-Rule" id="MF_01302"/>
    </source>
</evidence>
<gene>
    <name evidence="5 7" type="primary">rpsH</name>
    <name evidence="7" type="ORF">F4X82_03160</name>
</gene>
<dbReference type="InterPro" id="IPR000630">
    <property type="entry name" value="Ribosomal_uS8"/>
</dbReference>
<comment type="similarity">
    <text evidence="1 5 6">Belongs to the universal ribosomal protein uS8 family.</text>
</comment>
<dbReference type="GO" id="GO:0005737">
    <property type="term" value="C:cytoplasm"/>
    <property type="evidence" value="ECO:0007669"/>
    <property type="project" value="UniProtKB-ARBA"/>
</dbReference>
<evidence type="ECO:0000256" key="4">
    <source>
        <dbReference type="ARBA" id="ARBA00035258"/>
    </source>
</evidence>
<dbReference type="Gene3D" id="3.30.1490.10">
    <property type="match status" value="1"/>
</dbReference>
<dbReference type="NCBIfam" id="NF001109">
    <property type="entry name" value="PRK00136.1"/>
    <property type="match status" value="1"/>
</dbReference>
<reference evidence="7 8" key="1">
    <citation type="submission" date="2019-09" db="EMBL/GenBank/DDBJ databases">
        <title>Characterisation of the sponge microbiome using genome-centric metagenomics.</title>
        <authorList>
            <person name="Engelberts J.P."/>
            <person name="Robbins S.J."/>
            <person name="De Goeij J.M."/>
            <person name="Aranda M."/>
            <person name="Bell S.C."/>
            <person name="Webster N.S."/>
        </authorList>
    </citation>
    <scope>NUCLEOTIDE SEQUENCE [LARGE SCALE GENOMIC DNA]</scope>
    <source>
        <strain evidence="7">SB0662_bin_43</strain>
    </source>
</reference>
<evidence type="ECO:0000256" key="6">
    <source>
        <dbReference type="RuleBase" id="RU003660"/>
    </source>
</evidence>
<dbReference type="InterPro" id="IPR035987">
    <property type="entry name" value="Ribosomal_uS8_sf"/>
</dbReference>
<dbReference type="PANTHER" id="PTHR11758">
    <property type="entry name" value="40S RIBOSOMAL PROTEIN S15A"/>
    <property type="match status" value="1"/>
</dbReference>
<keyword evidence="5" id="KW-0699">rRNA-binding</keyword>
<evidence type="ECO:0000313" key="7">
    <source>
        <dbReference type="EMBL" id="MYE38488.1"/>
    </source>
</evidence>
<dbReference type="GO" id="GO:0003735">
    <property type="term" value="F:structural constituent of ribosome"/>
    <property type="evidence" value="ECO:0007669"/>
    <property type="project" value="InterPro"/>
</dbReference>
<dbReference type="PROSITE" id="PS00053">
    <property type="entry name" value="RIBOSOMAL_S8"/>
    <property type="match status" value="1"/>
</dbReference>
<dbReference type="FunFam" id="3.30.1490.10:FF:000001">
    <property type="entry name" value="30S ribosomal protein S8"/>
    <property type="match status" value="1"/>
</dbReference>
<dbReference type="HAMAP" id="MF_01302_B">
    <property type="entry name" value="Ribosomal_uS8_B"/>
    <property type="match status" value="1"/>
</dbReference>
<evidence type="ECO:0000313" key="8">
    <source>
        <dbReference type="Proteomes" id="UP000449092"/>
    </source>
</evidence>
<protein>
    <recommendedName>
        <fullName evidence="4 5">Small ribosomal subunit protein uS8</fullName>
    </recommendedName>
</protein>
<dbReference type="Pfam" id="PF00410">
    <property type="entry name" value="Ribosomal_S8"/>
    <property type="match status" value="1"/>
</dbReference>
<proteinExistence type="inferred from homology"/>
<name>A0A845DBR2_9BACT</name>
<keyword evidence="2 5" id="KW-0689">Ribosomal protein</keyword>
<comment type="subunit">
    <text evidence="5">Part of the 30S ribosomal subunit. Contacts proteins S5 and S12.</text>
</comment>
<keyword evidence="3 5" id="KW-0687">Ribonucleoprotein</keyword>